<sequence>MDIYISEEYIMARRRERNEARKQLRMVPRSLAGVKDGSAAAMELEEKRRRSSPPAKSGCFDGNGCRDEDFQSDSDLANVIRDCVTTRFSACNFLFKKGHQLDGVNQILNKSYRSCLPSITKSAWEFAGDRINGTMVTIEE</sequence>
<evidence type="ECO:0000313" key="1">
    <source>
        <dbReference type="EMBL" id="KAH0456401.1"/>
    </source>
</evidence>
<organism evidence="1 2">
    <name type="scientific">Dendrobium chrysotoxum</name>
    <name type="common">Orchid</name>
    <dbReference type="NCBI Taxonomy" id="161865"/>
    <lineage>
        <taxon>Eukaryota</taxon>
        <taxon>Viridiplantae</taxon>
        <taxon>Streptophyta</taxon>
        <taxon>Embryophyta</taxon>
        <taxon>Tracheophyta</taxon>
        <taxon>Spermatophyta</taxon>
        <taxon>Magnoliopsida</taxon>
        <taxon>Liliopsida</taxon>
        <taxon>Asparagales</taxon>
        <taxon>Orchidaceae</taxon>
        <taxon>Epidendroideae</taxon>
        <taxon>Malaxideae</taxon>
        <taxon>Dendrobiinae</taxon>
        <taxon>Dendrobium</taxon>
    </lineage>
</organism>
<protein>
    <submittedName>
        <fullName evidence="1">Uncharacterized protein</fullName>
    </submittedName>
</protein>
<proteinExistence type="predicted"/>
<dbReference type="AlphaFoldDB" id="A0AAV7GIV8"/>
<accession>A0AAV7GIV8</accession>
<reference evidence="1 2" key="1">
    <citation type="journal article" date="2021" name="Hortic Res">
        <title>Chromosome-scale assembly of the Dendrobium chrysotoxum genome enhances the understanding of orchid evolution.</title>
        <authorList>
            <person name="Zhang Y."/>
            <person name="Zhang G.Q."/>
            <person name="Zhang D."/>
            <person name="Liu X.D."/>
            <person name="Xu X.Y."/>
            <person name="Sun W.H."/>
            <person name="Yu X."/>
            <person name="Zhu X."/>
            <person name="Wang Z.W."/>
            <person name="Zhao X."/>
            <person name="Zhong W.Y."/>
            <person name="Chen H."/>
            <person name="Yin W.L."/>
            <person name="Huang T."/>
            <person name="Niu S.C."/>
            <person name="Liu Z.J."/>
        </authorList>
    </citation>
    <scope>NUCLEOTIDE SEQUENCE [LARGE SCALE GENOMIC DNA]</scope>
    <source>
        <strain evidence="1">Lindl</strain>
    </source>
</reference>
<name>A0AAV7GIV8_DENCH</name>
<keyword evidence="2" id="KW-1185">Reference proteome</keyword>
<dbReference type="EMBL" id="JAGFBR010000013">
    <property type="protein sequence ID" value="KAH0456401.1"/>
    <property type="molecule type" value="Genomic_DNA"/>
</dbReference>
<comment type="caution">
    <text evidence="1">The sequence shown here is derived from an EMBL/GenBank/DDBJ whole genome shotgun (WGS) entry which is preliminary data.</text>
</comment>
<gene>
    <name evidence="1" type="ORF">IEQ34_014308</name>
</gene>
<evidence type="ECO:0000313" key="2">
    <source>
        <dbReference type="Proteomes" id="UP000775213"/>
    </source>
</evidence>
<dbReference type="Proteomes" id="UP000775213">
    <property type="component" value="Unassembled WGS sequence"/>
</dbReference>